<keyword evidence="8" id="KW-1185">Reference proteome</keyword>
<dbReference type="EMBL" id="OZ026884">
    <property type="protein sequence ID" value="CAL1241895.1"/>
    <property type="molecule type" value="Genomic_DNA"/>
</dbReference>
<dbReference type="Proteomes" id="UP001497493">
    <property type="component" value="Chromosome"/>
</dbReference>
<reference evidence="7 8" key="1">
    <citation type="submission" date="2024-04" db="EMBL/GenBank/DDBJ databases">
        <authorList>
            <person name="Cremers G."/>
        </authorList>
    </citation>
    <scope>NUCLEOTIDE SEQUENCE [LARGE SCALE GENOMIC DNA]</scope>
    <source>
        <strain evidence="7">MeCH1-AG</strain>
    </source>
</reference>
<sequence>MARPTAELAFTAIRIEGGLLAADFLDRVARLDATEQTEADYDTPKGLKLRDEIARYFKIALSLWQEFQGGRERTDQDPYRFTLRSFLEPFCRQVLGFADLRPTPPFTLGERVFPIGFQALGGRVPLVFAAHTQALDKPDARFGDGQRRRSAFLLAQEFLNACDASLWAIVSNGLKLRILRDNPSLTRPAYLEVDLETIFGEELYPDFTAFWLFAHASRFGASGGEPRDCPLERWRDASQEAGVRARDRLRLGVAEALRSLGTGFVAHPNNTALRDRLARGELSAHGLYEQLLRLVYRLIFLATVEDRRAETGRRLVFAPEATPEAMRLYEEGYSLTRLRDFAARRRHYDRHADLWQALTITFEGLGQGQPALGLPALGGLFGADGCRDLDGSDIENRHLLSAVFSLCFFRGDASLSRVNYRDMDSEELGSVYESLLELVPCVEVGARRFTFIGDDLDGATNKGNVRKLTGSYYTPDSLVQELIRSTLDPVIDQTLKDNPQQPARAVLSLTVCDPACGSGHFLLAAARRLAEVLAKLRASDGAPGQDDYRHALRDVVGHCLYGVDKNPLAVELAKTALWLEAYTPDRPLSFLDHHLRSGDALLGVLDPGTLENGIPDQAFDPLSGDSREVAKRLQAENRAALKSLHKLKAADLFAQTDLRQAAETLEALPDDTLADIEQKRARWRSESGRVHDSLAARLADAFVAAFLMPKTEPHQSNMPLTGYFWALSQGQAGHAAKLSEAARFCRAHQVFHWWLEFPHIQARGGFSVLLGNPPWERIKLQEEEFFATRSPLVAEARHKAERAKRIALLKEGMLLHTLYPEQARALDLSPPNQAEMRLHEEFIAARRGAEAASVFAHHSGRYPLTGVGDVNTYALFAETFSQLVAPHGRAGFIVPTGIATDDSTKAYFEALSQSGRLVSLADIENRERLFPAVDSRMKFCLLTLGRSPCAEFVCFATRIEHLTDPRRRFRLTPDEFRTLNPNTRTCPVFRSQRDAELTKKIYRSAPVLIEDARRDEPGGEISPERNPWGIRFMTMFHMSNDSHLFQDDPGDGRLPLYEAKMIHQFDHRWATYEVNRTDSRDSTLAEKKDPEYSPLPRYWVEERQVLARIAHVPRGVASAWLLGSGEKLVAETGLWLIGHLRATVGDGIALKEAERLNPELARAARQFKSRWEKAQSDAQATPIPDALLERLAKIRNLEALLALLDEWMEILSPRWLMGWRDITNATNERTVIASVVPRVGVGHTMPLMLPDQPASIIAGLLGNLNSLSLDYVARQKVGGTHLTYGFLKQFPILPPDRYTKPDLAFIVPRVLELTYTAHDLKPWALDLGYAGPPFRWDPNRRARLRAELDAWYARAYGLSRDELRYILDPADVMGSDYPSETFRVLKHNELREFGEYRTRRLVLEAWDELESTARQGQGTACFAP</sequence>
<dbReference type="EC" id="2.1.1.72" evidence="1"/>
<evidence type="ECO:0000256" key="5">
    <source>
        <dbReference type="ARBA" id="ARBA00047942"/>
    </source>
</evidence>
<comment type="catalytic activity">
    <reaction evidence="5">
        <text>a 2'-deoxyadenosine in DNA + S-adenosyl-L-methionine = an N(6)-methyl-2'-deoxyadenosine in DNA + S-adenosyl-L-homocysteine + H(+)</text>
        <dbReference type="Rhea" id="RHEA:15197"/>
        <dbReference type="Rhea" id="RHEA-COMP:12418"/>
        <dbReference type="Rhea" id="RHEA-COMP:12419"/>
        <dbReference type="ChEBI" id="CHEBI:15378"/>
        <dbReference type="ChEBI" id="CHEBI:57856"/>
        <dbReference type="ChEBI" id="CHEBI:59789"/>
        <dbReference type="ChEBI" id="CHEBI:90615"/>
        <dbReference type="ChEBI" id="CHEBI:90616"/>
        <dbReference type="EC" id="2.1.1.72"/>
    </reaction>
</comment>
<dbReference type="Pfam" id="PF07669">
    <property type="entry name" value="Eco57I"/>
    <property type="match status" value="1"/>
</dbReference>
<evidence type="ECO:0000256" key="1">
    <source>
        <dbReference type="ARBA" id="ARBA00011900"/>
    </source>
</evidence>
<keyword evidence="2" id="KW-0489">Methyltransferase</keyword>
<name>A0ABP1CCC1_9GAMM</name>
<evidence type="ECO:0000256" key="2">
    <source>
        <dbReference type="ARBA" id="ARBA00022603"/>
    </source>
</evidence>
<dbReference type="PANTHER" id="PTHR33841:SF1">
    <property type="entry name" value="DNA METHYLTRANSFERASE A"/>
    <property type="match status" value="1"/>
</dbReference>
<evidence type="ECO:0000313" key="7">
    <source>
        <dbReference type="EMBL" id="CAL1241895.1"/>
    </source>
</evidence>
<evidence type="ECO:0000256" key="3">
    <source>
        <dbReference type="ARBA" id="ARBA00022679"/>
    </source>
</evidence>
<keyword evidence="3" id="KW-0808">Transferase</keyword>
<proteinExistence type="predicted"/>
<dbReference type="PRINTS" id="PR00507">
    <property type="entry name" value="N12N6MTFRASE"/>
</dbReference>
<dbReference type="SUPFAM" id="SSF53335">
    <property type="entry name" value="S-adenosyl-L-methionine-dependent methyltransferases"/>
    <property type="match status" value="1"/>
</dbReference>
<protein>
    <recommendedName>
        <fullName evidence="1">site-specific DNA-methyltransferase (adenine-specific)</fullName>
        <ecNumber evidence="1">2.1.1.72</ecNumber>
    </recommendedName>
</protein>
<keyword evidence="4" id="KW-0949">S-adenosyl-L-methionine</keyword>
<dbReference type="PANTHER" id="PTHR33841">
    <property type="entry name" value="DNA METHYLTRANSFERASE YEEA-RELATED"/>
    <property type="match status" value="1"/>
</dbReference>
<evidence type="ECO:0000259" key="6">
    <source>
        <dbReference type="Pfam" id="PF07669"/>
    </source>
</evidence>
<dbReference type="InterPro" id="IPR011639">
    <property type="entry name" value="MethylTrfase_TaqI-like_dom"/>
</dbReference>
<dbReference type="RefSeq" id="WP_348758367.1">
    <property type="nucleotide sequence ID" value="NZ_OZ026884.1"/>
</dbReference>
<dbReference type="InterPro" id="IPR050953">
    <property type="entry name" value="N4_N6_ade-DNA_methylase"/>
</dbReference>
<dbReference type="Gene3D" id="3.40.50.150">
    <property type="entry name" value="Vaccinia Virus protein VP39"/>
    <property type="match status" value="1"/>
</dbReference>
<evidence type="ECO:0000256" key="4">
    <source>
        <dbReference type="ARBA" id="ARBA00022691"/>
    </source>
</evidence>
<organism evidence="7 8">
    <name type="scientific">Candidatus Methylocalor cossyra</name>
    <dbReference type="NCBI Taxonomy" id="3108543"/>
    <lineage>
        <taxon>Bacteria</taxon>
        <taxon>Pseudomonadati</taxon>
        <taxon>Pseudomonadota</taxon>
        <taxon>Gammaproteobacteria</taxon>
        <taxon>Methylococcales</taxon>
        <taxon>Methylococcaceae</taxon>
        <taxon>Candidatus Methylocalor</taxon>
    </lineage>
</organism>
<evidence type="ECO:0000313" key="8">
    <source>
        <dbReference type="Proteomes" id="UP001497493"/>
    </source>
</evidence>
<feature type="domain" description="Type II methyltransferase M.TaqI-like" evidence="6">
    <location>
        <begin position="558"/>
        <end position="784"/>
    </location>
</feature>
<accession>A0ABP1CCC1</accession>
<dbReference type="InterPro" id="IPR029063">
    <property type="entry name" value="SAM-dependent_MTases_sf"/>
</dbReference>
<gene>
    <name evidence="7" type="ORF">MECH1_V1_3119</name>
</gene>